<evidence type="ECO:0000256" key="7">
    <source>
        <dbReference type="RuleBase" id="RU363069"/>
    </source>
</evidence>
<dbReference type="InterPro" id="IPR041796">
    <property type="entry name" value="Mre11_N"/>
</dbReference>
<evidence type="ECO:0000256" key="3">
    <source>
        <dbReference type="ARBA" id="ARBA00013365"/>
    </source>
</evidence>
<dbReference type="GO" id="GO:0004519">
    <property type="term" value="F:endonuclease activity"/>
    <property type="evidence" value="ECO:0007669"/>
    <property type="project" value="UniProtKB-KW"/>
</dbReference>
<keyword evidence="7" id="KW-0255">Endonuclease</keyword>
<evidence type="ECO:0000313" key="10">
    <source>
        <dbReference type="EMBL" id="QAA30373.1"/>
    </source>
</evidence>
<dbReference type="GO" id="GO:0006310">
    <property type="term" value="P:DNA recombination"/>
    <property type="evidence" value="ECO:0007669"/>
    <property type="project" value="UniProtKB-KW"/>
</dbReference>
<dbReference type="PANTHER" id="PTHR30337:SF0">
    <property type="entry name" value="NUCLEASE SBCCD SUBUNIT D"/>
    <property type="match status" value="1"/>
</dbReference>
<dbReference type="Pfam" id="PF00149">
    <property type="entry name" value="Metallophos"/>
    <property type="match status" value="1"/>
</dbReference>
<gene>
    <name evidence="7" type="primary">sbcD</name>
    <name evidence="10" type="ORF">C1I91_01010</name>
</gene>
<dbReference type="InterPro" id="IPR029052">
    <property type="entry name" value="Metallo-depent_PP-like"/>
</dbReference>
<protein>
    <recommendedName>
        <fullName evidence="3 7">Nuclease SbcCD subunit D</fullName>
    </recommendedName>
</protein>
<dbReference type="GO" id="GO:0006260">
    <property type="term" value="P:DNA replication"/>
    <property type="evidence" value="ECO:0007669"/>
    <property type="project" value="UniProtKB-KW"/>
</dbReference>
<evidence type="ECO:0000256" key="4">
    <source>
        <dbReference type="ARBA" id="ARBA00022722"/>
    </source>
</evidence>
<dbReference type="InterPro" id="IPR026843">
    <property type="entry name" value="SbcD_C"/>
</dbReference>
<evidence type="ECO:0000259" key="9">
    <source>
        <dbReference type="Pfam" id="PF12320"/>
    </source>
</evidence>
<dbReference type="NCBIfam" id="TIGR00619">
    <property type="entry name" value="sbcd"/>
    <property type="match status" value="1"/>
</dbReference>
<dbReference type="InterPro" id="IPR004843">
    <property type="entry name" value="Calcineurin-like_PHP"/>
</dbReference>
<feature type="domain" description="Nuclease SbcCD subunit D C-terminal" evidence="9">
    <location>
        <begin position="287"/>
        <end position="377"/>
    </location>
</feature>
<feature type="domain" description="Calcineurin-like phosphoesterase" evidence="8">
    <location>
        <begin position="1"/>
        <end position="180"/>
    </location>
</feature>
<accession>A0A410DMS3</accession>
<keyword evidence="6 7" id="KW-0269">Exonuclease</keyword>
<dbReference type="PANTHER" id="PTHR30337">
    <property type="entry name" value="COMPONENT OF ATP-DEPENDENT DSDNA EXONUCLEASE"/>
    <property type="match status" value="1"/>
</dbReference>
<evidence type="ECO:0000256" key="2">
    <source>
        <dbReference type="ARBA" id="ARBA00011322"/>
    </source>
</evidence>
<evidence type="ECO:0000256" key="1">
    <source>
        <dbReference type="ARBA" id="ARBA00010555"/>
    </source>
</evidence>
<evidence type="ECO:0000256" key="6">
    <source>
        <dbReference type="ARBA" id="ARBA00022839"/>
    </source>
</evidence>
<keyword evidence="7" id="KW-0233">DNA recombination</keyword>
<reference evidence="10 11" key="1">
    <citation type="submission" date="2018-01" db="EMBL/GenBank/DDBJ databases">
        <title>Genome Sequencing and Assembly of Anaerobacter polyendosporus strain CT4.</title>
        <authorList>
            <person name="Tachaapaikoon C."/>
            <person name="Sutheeworapong S."/>
            <person name="Jenjaroenpun P."/>
            <person name="Wongsurawat T."/>
            <person name="Nookeaw I."/>
            <person name="Cheawchanlertfa P."/>
            <person name="Kosugi A."/>
            <person name="Cheevadhanarak S."/>
            <person name="Ratanakhanokchai K."/>
        </authorList>
    </citation>
    <scope>NUCLEOTIDE SEQUENCE [LARGE SCALE GENOMIC DNA]</scope>
    <source>
        <strain evidence="10 11">CT4</strain>
    </source>
</reference>
<dbReference type="InterPro" id="IPR004593">
    <property type="entry name" value="SbcD"/>
</dbReference>
<dbReference type="SUPFAM" id="SSF56300">
    <property type="entry name" value="Metallo-dependent phosphatases"/>
    <property type="match status" value="1"/>
</dbReference>
<dbReference type="EMBL" id="CP025746">
    <property type="protein sequence ID" value="QAA30373.1"/>
    <property type="molecule type" value="Genomic_DNA"/>
</dbReference>
<keyword evidence="7" id="KW-0235">DNA replication</keyword>
<dbReference type="OrthoDB" id="9773856at2"/>
<keyword evidence="11" id="KW-1185">Reference proteome</keyword>
<dbReference type="Gene3D" id="3.60.21.10">
    <property type="match status" value="1"/>
</dbReference>
<keyword evidence="5 7" id="KW-0378">Hydrolase</keyword>
<dbReference type="InterPro" id="IPR050535">
    <property type="entry name" value="DNA_Repair-Maintenance_Comp"/>
</dbReference>
<comment type="subunit">
    <text evidence="2 7">Heterodimer of SbcC and SbcD.</text>
</comment>
<evidence type="ECO:0000313" key="11">
    <source>
        <dbReference type="Proteomes" id="UP000286268"/>
    </source>
</evidence>
<comment type="similarity">
    <text evidence="1 7">Belongs to the SbcD family.</text>
</comment>
<dbReference type="RefSeq" id="WP_128210823.1">
    <property type="nucleotide sequence ID" value="NZ_CP025746.1"/>
</dbReference>
<name>A0A410DMS3_9CLOT</name>
<evidence type="ECO:0000256" key="5">
    <source>
        <dbReference type="ARBA" id="ARBA00022801"/>
    </source>
</evidence>
<sequence>MKFIHTGDWHIGKIVNEISMIEDQQFVLEQLVKIIEEEKPDALVIAGDLYDRSVPSVEAVTLLDKVFSKILLELNTPIIAIAGNHDSAERVSFASGILTKNKLYIQGNFNEGIKKVELEDSHGKVNFFLIPYAEPVVIRELYKDPNIRTHEDAMKKLIEEIKKQSNYGDRNVIVAHGYVSFMGDIEEVAVDDLGEEKKKRAGLEVSDSERPLNIGGTDLISGQVFEGFTYTALGHLHGPQKVGSDRIRYSGSLLKYSFSEARQRKGVTLVEVDAQGEVSVDIKDFKPRRDMRTIKGPLKELINPEVYRGTNTEDYIFAVLTDEGELVDPISKLRAVYPNIMGLSRENSIQKEGSKTAASLGYKTKGKAELFKEFYKAISGKDIEADKLDIITDIIRDVERAVK</sequence>
<dbReference type="KEGG" id="cmah:C1I91_01010"/>
<dbReference type="Pfam" id="PF12320">
    <property type="entry name" value="SbcD_C"/>
    <property type="match status" value="1"/>
</dbReference>
<proteinExistence type="inferred from homology"/>
<dbReference type="GO" id="GO:0008408">
    <property type="term" value="F:3'-5' exonuclease activity"/>
    <property type="evidence" value="ECO:0007669"/>
    <property type="project" value="InterPro"/>
</dbReference>
<evidence type="ECO:0000259" key="8">
    <source>
        <dbReference type="Pfam" id="PF00149"/>
    </source>
</evidence>
<organism evidence="10 11">
    <name type="scientific">Clostridium manihotivorum</name>
    <dbReference type="NCBI Taxonomy" id="2320868"/>
    <lineage>
        <taxon>Bacteria</taxon>
        <taxon>Bacillati</taxon>
        <taxon>Bacillota</taxon>
        <taxon>Clostridia</taxon>
        <taxon>Eubacteriales</taxon>
        <taxon>Clostridiaceae</taxon>
        <taxon>Clostridium</taxon>
    </lineage>
</organism>
<keyword evidence="4 7" id="KW-0540">Nuclease</keyword>
<dbReference type="CDD" id="cd00840">
    <property type="entry name" value="MPP_Mre11_N"/>
    <property type="match status" value="1"/>
</dbReference>
<dbReference type="AlphaFoldDB" id="A0A410DMS3"/>
<dbReference type="Proteomes" id="UP000286268">
    <property type="component" value="Chromosome"/>
</dbReference>
<comment type="function">
    <text evidence="7">SbcCD cleaves DNA hairpin structures. These structures can inhibit DNA replication and are intermediates in certain DNA recombination reactions. The complex acts as a 3'-&gt;5' double strand exonuclease that can open hairpins. It also has a 5' single-strand endonuclease activity.</text>
</comment>